<keyword evidence="6" id="KW-0408">Iron</keyword>
<comment type="cofactor">
    <cofactor evidence="1">
        <name>heme</name>
        <dbReference type="ChEBI" id="CHEBI:30413"/>
    </cofactor>
</comment>
<comment type="similarity">
    <text evidence="2">Belongs to the cytochrome P450 family.</text>
</comment>
<keyword evidence="9" id="KW-1185">Reference proteome</keyword>
<evidence type="ECO:0000256" key="7">
    <source>
        <dbReference type="ARBA" id="ARBA00023033"/>
    </source>
</evidence>
<evidence type="ECO:0000256" key="4">
    <source>
        <dbReference type="ARBA" id="ARBA00022723"/>
    </source>
</evidence>
<dbReference type="GO" id="GO:0020037">
    <property type="term" value="F:heme binding"/>
    <property type="evidence" value="ECO:0007669"/>
    <property type="project" value="InterPro"/>
</dbReference>
<dbReference type="InterPro" id="IPR050479">
    <property type="entry name" value="CYP11_CYP27_families"/>
</dbReference>
<dbReference type="InterPro" id="IPR036396">
    <property type="entry name" value="Cyt_P450_sf"/>
</dbReference>
<organism evidence="8 9">
    <name type="scientific">Pyrocoelia pectoralis</name>
    <dbReference type="NCBI Taxonomy" id="417401"/>
    <lineage>
        <taxon>Eukaryota</taxon>
        <taxon>Metazoa</taxon>
        <taxon>Ecdysozoa</taxon>
        <taxon>Arthropoda</taxon>
        <taxon>Hexapoda</taxon>
        <taxon>Insecta</taxon>
        <taxon>Pterygota</taxon>
        <taxon>Neoptera</taxon>
        <taxon>Endopterygota</taxon>
        <taxon>Coleoptera</taxon>
        <taxon>Polyphaga</taxon>
        <taxon>Elateriformia</taxon>
        <taxon>Elateroidea</taxon>
        <taxon>Lampyridae</taxon>
        <taxon>Lampyrinae</taxon>
        <taxon>Pyrocoelia</taxon>
    </lineage>
</organism>
<evidence type="ECO:0000313" key="9">
    <source>
        <dbReference type="Proteomes" id="UP001329430"/>
    </source>
</evidence>
<dbReference type="EMBL" id="JAVRBK010000003">
    <property type="protein sequence ID" value="KAK5647028.1"/>
    <property type="molecule type" value="Genomic_DNA"/>
</dbReference>
<proteinExistence type="inferred from homology"/>
<evidence type="ECO:0000256" key="1">
    <source>
        <dbReference type="ARBA" id="ARBA00001971"/>
    </source>
</evidence>
<dbReference type="Proteomes" id="UP001329430">
    <property type="component" value="Chromosome 3"/>
</dbReference>
<protein>
    <recommendedName>
        <fullName evidence="10">Cytochrome P450 302A1</fullName>
    </recommendedName>
</protein>
<comment type="caution">
    <text evidence="8">The sequence shown here is derived from an EMBL/GenBank/DDBJ whole genome shotgun (WGS) entry which is preliminary data.</text>
</comment>
<dbReference type="PANTHER" id="PTHR24279:SF120">
    <property type="entry name" value="CYTOCHROME P450"/>
    <property type="match status" value="1"/>
</dbReference>
<dbReference type="PRINTS" id="PR00385">
    <property type="entry name" value="P450"/>
</dbReference>
<evidence type="ECO:0008006" key="10">
    <source>
        <dbReference type="Google" id="ProtNLM"/>
    </source>
</evidence>
<dbReference type="PANTHER" id="PTHR24279">
    <property type="entry name" value="CYTOCHROME P450"/>
    <property type="match status" value="1"/>
</dbReference>
<keyword evidence="5" id="KW-0560">Oxidoreductase</keyword>
<dbReference type="Gene3D" id="1.10.630.10">
    <property type="entry name" value="Cytochrome P450"/>
    <property type="match status" value="1"/>
</dbReference>
<accession>A0AAN7VL43</accession>
<evidence type="ECO:0000256" key="2">
    <source>
        <dbReference type="ARBA" id="ARBA00010617"/>
    </source>
</evidence>
<dbReference type="GO" id="GO:0004497">
    <property type="term" value="F:monooxygenase activity"/>
    <property type="evidence" value="ECO:0007669"/>
    <property type="project" value="UniProtKB-KW"/>
</dbReference>
<gene>
    <name evidence="8" type="ORF">RI129_005492</name>
</gene>
<dbReference type="Pfam" id="PF00067">
    <property type="entry name" value="p450"/>
    <property type="match status" value="1"/>
</dbReference>
<keyword evidence="7" id="KW-0503">Monooxygenase</keyword>
<keyword evidence="4" id="KW-0479">Metal-binding</keyword>
<sequence length="415" mass="47804">MFNFNRRGRYVSIYILNNCARYVSTTPVLTTNKFQDIPGPLSLPGVGTLYQYLPFIGPFKFDRLHHNGFKKLELYGPVVREQIVSGVNVVWLFKPEDIEIMFRSEGKYPQRRSHLALEKYRLDRPNVYNTGGLLPTNGPEWLRLRSVFQKGLSSPGAVQNFIPDTNDIIQEWLNRLQGLYKKPFLDYSHELSRLFLELTCFVTLDLRLNSFTKEELKQQSRSSKLMQAALMTNSCILKTDNGPQLWRKFETPLYKKLKKSQQFMESVAIDLLSLKMTFFKEDKKKSESLLEGYLSSPSLDFKDIIGMVCDFLLAGIDTTTYTTSFILYHLAKNRLCQSTLYQECKKLLPNPDSPITKEILSEAQYAKAVIKESLRLQPVSIGIGRILDRDAEFSNFRVPKGVNNVQIFTLILIVT</sequence>
<reference evidence="8 9" key="1">
    <citation type="journal article" date="2024" name="Insects">
        <title>An Improved Chromosome-Level Genome Assembly of the Firefly Pyrocoelia pectoralis.</title>
        <authorList>
            <person name="Fu X."/>
            <person name="Meyer-Rochow V.B."/>
            <person name="Ballantyne L."/>
            <person name="Zhu X."/>
        </authorList>
    </citation>
    <scope>NUCLEOTIDE SEQUENCE [LARGE SCALE GENOMIC DNA]</scope>
    <source>
        <strain evidence="8">XCY_ONT2</strain>
    </source>
</reference>
<dbReference type="AlphaFoldDB" id="A0AAN7VL43"/>
<evidence type="ECO:0000256" key="5">
    <source>
        <dbReference type="ARBA" id="ARBA00023002"/>
    </source>
</evidence>
<evidence type="ECO:0000313" key="8">
    <source>
        <dbReference type="EMBL" id="KAK5647028.1"/>
    </source>
</evidence>
<keyword evidence="3" id="KW-0349">Heme</keyword>
<dbReference type="GO" id="GO:0016705">
    <property type="term" value="F:oxidoreductase activity, acting on paired donors, with incorporation or reduction of molecular oxygen"/>
    <property type="evidence" value="ECO:0007669"/>
    <property type="project" value="InterPro"/>
</dbReference>
<name>A0AAN7VL43_9COLE</name>
<dbReference type="GO" id="GO:0005506">
    <property type="term" value="F:iron ion binding"/>
    <property type="evidence" value="ECO:0007669"/>
    <property type="project" value="InterPro"/>
</dbReference>
<dbReference type="SUPFAM" id="SSF48264">
    <property type="entry name" value="Cytochrome P450"/>
    <property type="match status" value="1"/>
</dbReference>
<evidence type="ECO:0000256" key="3">
    <source>
        <dbReference type="ARBA" id="ARBA00022617"/>
    </source>
</evidence>
<evidence type="ECO:0000256" key="6">
    <source>
        <dbReference type="ARBA" id="ARBA00023004"/>
    </source>
</evidence>
<dbReference type="InterPro" id="IPR001128">
    <property type="entry name" value="Cyt_P450"/>
</dbReference>